<name>A0A0R2JE39_9LACO</name>
<dbReference type="EMBL" id="JQBP01000001">
    <property type="protein sequence ID" value="KRN75609.1"/>
    <property type="molecule type" value="Genomic_DNA"/>
</dbReference>
<evidence type="ECO:0000256" key="1">
    <source>
        <dbReference type="SAM" id="Phobius"/>
    </source>
</evidence>
<protein>
    <submittedName>
        <fullName evidence="2">Uncharacterized protein</fullName>
    </submittedName>
</protein>
<comment type="caution">
    <text evidence="2">The sequence shown here is derived from an EMBL/GenBank/DDBJ whole genome shotgun (WGS) entry which is preliminary data.</text>
</comment>
<evidence type="ECO:0000313" key="3">
    <source>
        <dbReference type="Proteomes" id="UP000051655"/>
    </source>
</evidence>
<keyword evidence="1" id="KW-1133">Transmembrane helix</keyword>
<keyword evidence="1" id="KW-0472">Membrane</keyword>
<proteinExistence type="predicted"/>
<dbReference type="AlphaFoldDB" id="A0A0R2JE39"/>
<dbReference type="PATRIC" id="fig|1616.3.peg.94"/>
<gene>
    <name evidence="2" type="ORF">IV73_GL000094</name>
</gene>
<feature type="transmembrane region" description="Helical" evidence="1">
    <location>
        <begin position="68"/>
        <end position="86"/>
    </location>
</feature>
<keyword evidence="3" id="KW-1185">Reference proteome</keyword>
<feature type="transmembrane region" description="Helical" evidence="1">
    <location>
        <begin position="12"/>
        <end position="33"/>
    </location>
</feature>
<sequence>MLLFVLFGRNYILKHIIDYTMLGFLLLTVILNLVYDADWLYPVMSGVFFVYEIYLYKTDHKNSNKYFAILFLILMLIFTALKLTGWN</sequence>
<evidence type="ECO:0000313" key="2">
    <source>
        <dbReference type="EMBL" id="KRN75609.1"/>
    </source>
</evidence>
<keyword evidence="1" id="KW-0812">Transmembrane</keyword>
<reference evidence="2 3" key="1">
    <citation type="journal article" date="2015" name="Genome Announc.">
        <title>Expanding the biotechnology potential of lactobacilli through comparative genomics of 213 strains and associated genera.</title>
        <authorList>
            <person name="Sun Z."/>
            <person name="Harris H.M."/>
            <person name="McCann A."/>
            <person name="Guo C."/>
            <person name="Argimon S."/>
            <person name="Zhang W."/>
            <person name="Yang X."/>
            <person name="Jeffery I.B."/>
            <person name="Cooney J.C."/>
            <person name="Kagawa T.F."/>
            <person name="Liu W."/>
            <person name="Song Y."/>
            <person name="Salvetti E."/>
            <person name="Wrobel A."/>
            <person name="Rasinkangas P."/>
            <person name="Parkhill J."/>
            <person name="Rea M.C."/>
            <person name="O'Sullivan O."/>
            <person name="Ritari J."/>
            <person name="Douillard F.P."/>
            <person name="Paul Ross R."/>
            <person name="Yang R."/>
            <person name="Briner A.E."/>
            <person name="Felis G.E."/>
            <person name="de Vos W.M."/>
            <person name="Barrangou R."/>
            <person name="Klaenhammer T.R."/>
            <person name="Caufield P.W."/>
            <person name="Cui Y."/>
            <person name="Zhang H."/>
            <person name="O'Toole P.W."/>
        </authorList>
    </citation>
    <scope>NUCLEOTIDE SEQUENCE [LARGE SCALE GENOMIC DNA]</scope>
    <source>
        <strain evidence="2 3">DSM 20593</strain>
    </source>
</reference>
<dbReference type="Proteomes" id="UP000051655">
    <property type="component" value="Unassembled WGS sequence"/>
</dbReference>
<feature type="transmembrane region" description="Helical" evidence="1">
    <location>
        <begin position="39"/>
        <end position="56"/>
    </location>
</feature>
<accession>A0A0R2JE39</accession>
<organism evidence="2 3">
    <name type="scientific">Weissella kandleri</name>
    <dbReference type="NCBI Taxonomy" id="1616"/>
    <lineage>
        <taxon>Bacteria</taxon>
        <taxon>Bacillati</taxon>
        <taxon>Bacillota</taxon>
        <taxon>Bacilli</taxon>
        <taxon>Lactobacillales</taxon>
        <taxon>Lactobacillaceae</taxon>
        <taxon>Weissella</taxon>
    </lineage>
</organism>